<keyword evidence="1" id="KW-0732">Signal</keyword>
<reference evidence="3" key="1">
    <citation type="submission" date="2023-05" db="EMBL/GenBank/DDBJ databases">
        <title>Nepenthes gracilis genome sequencing.</title>
        <authorList>
            <person name="Fukushima K."/>
        </authorList>
    </citation>
    <scope>NUCLEOTIDE SEQUENCE</scope>
    <source>
        <strain evidence="3">SING2019-196</strain>
    </source>
</reference>
<evidence type="ECO:0000313" key="4">
    <source>
        <dbReference type="Proteomes" id="UP001279734"/>
    </source>
</evidence>
<evidence type="ECO:0000259" key="2">
    <source>
        <dbReference type="PROSITE" id="PS51277"/>
    </source>
</evidence>
<name>A0AAD3SA66_NEPGR</name>
<organism evidence="3 4">
    <name type="scientific">Nepenthes gracilis</name>
    <name type="common">Slender pitcher plant</name>
    <dbReference type="NCBI Taxonomy" id="150966"/>
    <lineage>
        <taxon>Eukaryota</taxon>
        <taxon>Viridiplantae</taxon>
        <taxon>Streptophyta</taxon>
        <taxon>Embryophyta</taxon>
        <taxon>Tracheophyta</taxon>
        <taxon>Spermatophyta</taxon>
        <taxon>Magnoliopsida</taxon>
        <taxon>eudicotyledons</taxon>
        <taxon>Gunneridae</taxon>
        <taxon>Pentapetalae</taxon>
        <taxon>Caryophyllales</taxon>
        <taxon>Nepenthaceae</taxon>
        <taxon>Nepenthes</taxon>
    </lineage>
</organism>
<proteinExistence type="predicted"/>
<evidence type="ECO:0000313" key="3">
    <source>
        <dbReference type="EMBL" id="GMH06992.1"/>
    </source>
</evidence>
<dbReference type="Pfam" id="PF03181">
    <property type="entry name" value="BURP"/>
    <property type="match status" value="1"/>
</dbReference>
<dbReference type="PROSITE" id="PS51277">
    <property type="entry name" value="BURP"/>
    <property type="match status" value="1"/>
</dbReference>
<dbReference type="EMBL" id="BSYO01000007">
    <property type="protein sequence ID" value="GMH06992.1"/>
    <property type="molecule type" value="Genomic_DNA"/>
</dbReference>
<dbReference type="PANTHER" id="PTHR31236">
    <property type="entry name" value="BURP DOMAIN PROTEIN USPL1-LIKE"/>
    <property type="match status" value="1"/>
</dbReference>
<feature type="chain" id="PRO_5042101772" description="BURP domain-containing protein" evidence="1">
    <location>
        <begin position="23"/>
        <end position="404"/>
    </location>
</feature>
<protein>
    <recommendedName>
        <fullName evidence="2">BURP domain-containing protein</fullName>
    </recommendedName>
</protein>
<dbReference type="AlphaFoldDB" id="A0AAD3SA66"/>
<evidence type="ECO:0000256" key="1">
    <source>
        <dbReference type="SAM" id="SignalP"/>
    </source>
</evidence>
<comment type="caution">
    <text evidence="3">The sequence shown here is derived from an EMBL/GenBank/DDBJ whole genome shotgun (WGS) entry which is preliminary data.</text>
</comment>
<feature type="signal peptide" evidence="1">
    <location>
        <begin position="1"/>
        <end position="22"/>
    </location>
</feature>
<accession>A0AAD3SA66</accession>
<dbReference type="SMART" id="SM01045">
    <property type="entry name" value="BURP"/>
    <property type="match status" value="1"/>
</dbReference>
<sequence>MAFRLLQIFTFLSVAVFVVGHADPSPETYWKRVLPNTPLPKAVEESLHPEWLEDKSTSVDVGHGNVGVHTNKPAGGGTSVNVGHGDVGVHTSKPAGGGTSVNVGHGSVGVQTNKPGHGGTAVHVGDKGGVGVSTGKSGHGTNVHVGKGGVYVGTGPKGKPVHVYVHPGPSPFVYNYAATEAQLHDDPRVAFFFLEKDLSPGTKMNVRFSKTTNGAVFLPRLVADSIPFSSEKIPAILDRFSVEPESQEAEIMKQTIKECEEKGIKGEDKYCATSLESMVDYATSKLGKSVKVISTESDRESGQQKFVVAGAKKIAASEAVVCHKQNYAYAVFYCHRALHTEAYQVALVGQDGTKVKAAAVCHKDTSLWNPKHVAFQVLHVRPGSVPVCHFLPEDHVVWVSSPRL</sequence>
<feature type="domain" description="BURP" evidence="2">
    <location>
        <begin position="192"/>
        <end position="401"/>
    </location>
</feature>
<dbReference type="InterPro" id="IPR044816">
    <property type="entry name" value="BURP"/>
</dbReference>
<dbReference type="Proteomes" id="UP001279734">
    <property type="component" value="Unassembled WGS sequence"/>
</dbReference>
<dbReference type="PANTHER" id="PTHR31236:SF2">
    <property type="entry name" value="BURP DOMAIN PROTEIN RD22"/>
    <property type="match status" value="1"/>
</dbReference>
<dbReference type="InterPro" id="IPR004873">
    <property type="entry name" value="BURP_dom"/>
</dbReference>
<keyword evidence="4" id="KW-1185">Reference proteome</keyword>
<gene>
    <name evidence="3" type="ORF">Nepgr_008832</name>
</gene>